<dbReference type="PANTHER" id="PTHR13693">
    <property type="entry name" value="CLASS II AMINOTRANSFERASE/8-AMINO-7-OXONONANOATE SYNTHASE"/>
    <property type="match status" value="1"/>
</dbReference>
<evidence type="ECO:0000313" key="4">
    <source>
        <dbReference type="EMBL" id="GAP39352.1"/>
    </source>
</evidence>
<evidence type="ECO:0000256" key="2">
    <source>
        <dbReference type="ARBA" id="ARBA00022679"/>
    </source>
</evidence>
<dbReference type="InterPro" id="IPR015421">
    <property type="entry name" value="PyrdxlP-dep_Trfase_major"/>
</dbReference>
<dbReference type="EMBL" id="DF968179">
    <property type="protein sequence ID" value="GAP39352.1"/>
    <property type="molecule type" value="Genomic_DNA"/>
</dbReference>
<protein>
    <submittedName>
        <fullName evidence="4">7-keto-8-aminopelargonate synthetase</fullName>
    </submittedName>
</protein>
<dbReference type="SUPFAM" id="SSF53383">
    <property type="entry name" value="PLP-dependent transferases"/>
    <property type="match status" value="1"/>
</dbReference>
<dbReference type="Proteomes" id="UP000053370">
    <property type="component" value="Unassembled WGS sequence"/>
</dbReference>
<evidence type="ECO:0000259" key="3">
    <source>
        <dbReference type="Pfam" id="PF00155"/>
    </source>
</evidence>
<gene>
    <name evidence="4" type="ORF">ATC1_11281</name>
</gene>
<dbReference type="Gene3D" id="3.90.1150.10">
    <property type="entry name" value="Aspartate Aminotransferase, domain 1"/>
    <property type="match status" value="1"/>
</dbReference>
<dbReference type="Gene3D" id="3.40.640.10">
    <property type="entry name" value="Type I PLP-dependent aspartate aminotransferase-like (Major domain)"/>
    <property type="match status" value="1"/>
</dbReference>
<dbReference type="InterPro" id="IPR004839">
    <property type="entry name" value="Aminotransferase_I/II_large"/>
</dbReference>
<keyword evidence="2" id="KW-0808">Transferase</keyword>
<dbReference type="PATRIC" id="fig|1678840.3.peg.331"/>
<comment type="cofactor">
    <cofactor evidence="1">
        <name>pyridoxal 5'-phosphate</name>
        <dbReference type="ChEBI" id="CHEBI:597326"/>
    </cofactor>
</comment>
<reference evidence="4" key="1">
    <citation type="journal article" date="2015" name="Genome Announc.">
        <title>Draft Genome Sequence of Anaerolineae Strain TC1, a Novel Isolate from a Methanogenic Wastewater Treatment System.</title>
        <authorList>
            <person name="Matsuura N."/>
            <person name="Tourlousse D.M."/>
            <person name="Sun L."/>
            <person name="Toyonaga M."/>
            <person name="Kuroda K."/>
            <person name="Ohashi A."/>
            <person name="Cruz R."/>
            <person name="Yamaguchi T."/>
            <person name="Sekiguchi Y."/>
        </authorList>
    </citation>
    <scope>NUCLEOTIDE SEQUENCE [LARGE SCALE GENOMIC DNA]</scope>
    <source>
        <strain evidence="4">TC1</strain>
    </source>
</reference>
<keyword evidence="5" id="KW-1185">Reference proteome</keyword>
<dbReference type="InterPro" id="IPR015422">
    <property type="entry name" value="PyrdxlP-dep_Trfase_small"/>
</dbReference>
<dbReference type="GO" id="GO:0030170">
    <property type="term" value="F:pyridoxal phosphate binding"/>
    <property type="evidence" value="ECO:0007669"/>
    <property type="project" value="InterPro"/>
</dbReference>
<evidence type="ECO:0000256" key="1">
    <source>
        <dbReference type="ARBA" id="ARBA00001933"/>
    </source>
</evidence>
<organism evidence="4">
    <name type="scientific">Flexilinea flocculi</name>
    <dbReference type="NCBI Taxonomy" id="1678840"/>
    <lineage>
        <taxon>Bacteria</taxon>
        <taxon>Bacillati</taxon>
        <taxon>Chloroflexota</taxon>
        <taxon>Anaerolineae</taxon>
        <taxon>Anaerolineales</taxon>
        <taxon>Anaerolineaceae</taxon>
        <taxon>Flexilinea</taxon>
    </lineage>
</organism>
<feature type="domain" description="Aminotransferase class I/classII large" evidence="3">
    <location>
        <begin position="51"/>
        <end position="408"/>
    </location>
</feature>
<dbReference type="RefSeq" id="WP_062277502.1">
    <property type="nucleotide sequence ID" value="NZ_DF968179.1"/>
</dbReference>
<proteinExistence type="predicted"/>
<dbReference type="InterPro" id="IPR050087">
    <property type="entry name" value="AON_synthase_class-II"/>
</dbReference>
<dbReference type="OrthoDB" id="9807157at2"/>
<dbReference type="AlphaFoldDB" id="A0A0K8P9L6"/>
<evidence type="ECO:0000313" key="5">
    <source>
        <dbReference type="Proteomes" id="UP000053370"/>
    </source>
</evidence>
<dbReference type="GO" id="GO:0016740">
    <property type="term" value="F:transferase activity"/>
    <property type="evidence" value="ECO:0007669"/>
    <property type="project" value="UniProtKB-KW"/>
</dbReference>
<sequence length="418" mass="45556">MSKANFYHSLQKELSRLDESGTSKRNEHFIEDFNNDPSPKAMIGGKAYSIFNSNDYLGLRHHPNLKSAEHAASQKLGTGPGAVRFISGSFAVHRQLEKRLARFHGREDAIIYSSAFAANLAVIFSLVRGQSKDSVISNSVLVISDELNHRSIIDGVRLPNLGKEEKAIFKHLDADSLEQILKSQIGKFLRVVVITDGVFSMLGEYQDLRKIRSVIDQYDQQYPEGILLIVDDCHGVGAFGSTGRGCEEVSGARADVLVGTLGKGFGADGGYAVGDQTVIDYLRESSATYIYSNSIAPGCAAAAQAAIDLLDSSEGAALLQKLKMNIEALKNQLKEKGFQLAAESSHPIQPVLIGDSLQTKALVKKMFERGFLISSINYPVVPKGRDEIRVQLSAAHTLEDITDFVNALSEAARELEII</sequence>
<dbReference type="STRING" id="1678840.ATC1_11281"/>
<dbReference type="InterPro" id="IPR015424">
    <property type="entry name" value="PyrdxlP-dep_Trfase"/>
</dbReference>
<dbReference type="Pfam" id="PF00155">
    <property type="entry name" value="Aminotran_1_2"/>
    <property type="match status" value="1"/>
</dbReference>
<accession>A0A0K8P9L6</accession>
<name>A0A0K8P9L6_9CHLR</name>